<organism evidence="7 8">
    <name type="scientific">Strongyloides papillosus</name>
    <name type="common">Intestinal threadworm</name>
    <dbReference type="NCBI Taxonomy" id="174720"/>
    <lineage>
        <taxon>Eukaryota</taxon>
        <taxon>Metazoa</taxon>
        <taxon>Ecdysozoa</taxon>
        <taxon>Nematoda</taxon>
        <taxon>Chromadorea</taxon>
        <taxon>Rhabditida</taxon>
        <taxon>Tylenchina</taxon>
        <taxon>Panagrolaimomorpha</taxon>
        <taxon>Strongyloidoidea</taxon>
        <taxon>Strongyloididae</taxon>
        <taxon>Strongyloides</taxon>
    </lineage>
</organism>
<dbReference type="InterPro" id="IPR029058">
    <property type="entry name" value="AB_hydrolase_fold"/>
</dbReference>
<dbReference type="Gene3D" id="3.40.50.1820">
    <property type="entry name" value="alpha/beta hydrolase"/>
    <property type="match status" value="1"/>
</dbReference>
<dbReference type="WBParaSite" id="SPAL_0000983700.1">
    <property type="protein sequence ID" value="SPAL_0000983700.1"/>
    <property type="gene ID" value="SPAL_0000983700"/>
</dbReference>
<dbReference type="PANTHER" id="PTHR11559">
    <property type="entry name" value="CARBOXYLESTERASE"/>
    <property type="match status" value="1"/>
</dbReference>
<keyword evidence="5" id="KW-1133">Transmembrane helix</keyword>
<evidence type="ECO:0000313" key="8">
    <source>
        <dbReference type="WBParaSite" id="SPAL_0000983700.1"/>
    </source>
</evidence>
<dbReference type="ESTHER" id="strea-a0a0n5bvh9">
    <property type="family name" value="Carb_B_Nematoda"/>
</dbReference>
<evidence type="ECO:0000259" key="6">
    <source>
        <dbReference type="Pfam" id="PF00135"/>
    </source>
</evidence>
<evidence type="ECO:0000256" key="4">
    <source>
        <dbReference type="RuleBase" id="RU361235"/>
    </source>
</evidence>
<keyword evidence="4" id="KW-0732">Signal</keyword>
<evidence type="ECO:0000313" key="7">
    <source>
        <dbReference type="Proteomes" id="UP000046392"/>
    </source>
</evidence>
<keyword evidence="3 4" id="KW-0378">Hydrolase</keyword>
<feature type="transmembrane region" description="Helical" evidence="5">
    <location>
        <begin position="636"/>
        <end position="659"/>
    </location>
</feature>
<dbReference type="InterPro" id="IPR050309">
    <property type="entry name" value="Type-B_Carboxylest/Lipase"/>
</dbReference>
<dbReference type="Pfam" id="PF00135">
    <property type="entry name" value="COesterase"/>
    <property type="match status" value="1"/>
</dbReference>
<keyword evidence="2" id="KW-0719">Serine esterase</keyword>
<feature type="domain" description="Carboxylesterase type B" evidence="6">
    <location>
        <begin position="42"/>
        <end position="561"/>
    </location>
</feature>
<evidence type="ECO:0000256" key="2">
    <source>
        <dbReference type="ARBA" id="ARBA00022487"/>
    </source>
</evidence>
<protein>
    <recommendedName>
        <fullName evidence="4">Carboxylic ester hydrolase</fullName>
        <ecNumber evidence="4">3.1.1.-</ecNumber>
    </recommendedName>
</protein>
<dbReference type="GO" id="GO:0052689">
    <property type="term" value="F:carboxylic ester hydrolase activity"/>
    <property type="evidence" value="ECO:0007669"/>
    <property type="project" value="UniProtKB-KW"/>
</dbReference>
<evidence type="ECO:0000256" key="3">
    <source>
        <dbReference type="ARBA" id="ARBA00022801"/>
    </source>
</evidence>
<accession>A0A0N5BVH9</accession>
<dbReference type="EC" id="3.1.1.-" evidence="4"/>
<name>A0A0N5BVH9_STREA</name>
<keyword evidence="5" id="KW-0812">Transmembrane</keyword>
<dbReference type="Proteomes" id="UP000046392">
    <property type="component" value="Unplaced"/>
</dbReference>
<keyword evidence="7" id="KW-1185">Reference proteome</keyword>
<dbReference type="InterPro" id="IPR019826">
    <property type="entry name" value="Carboxylesterase_B_AS"/>
</dbReference>
<feature type="chain" id="PRO_5005733535" description="Carboxylic ester hydrolase" evidence="4">
    <location>
        <begin position="27"/>
        <end position="675"/>
    </location>
</feature>
<evidence type="ECO:0000256" key="1">
    <source>
        <dbReference type="ARBA" id="ARBA00005964"/>
    </source>
</evidence>
<dbReference type="STRING" id="174720.A0A0N5BVH9"/>
<keyword evidence="5" id="KW-0472">Membrane</keyword>
<comment type="similarity">
    <text evidence="1 4">Belongs to the type-B carboxylesterase/lipase family.</text>
</comment>
<dbReference type="PROSITE" id="PS00122">
    <property type="entry name" value="CARBOXYLESTERASE_B_1"/>
    <property type="match status" value="1"/>
</dbReference>
<proteinExistence type="inferred from homology"/>
<feature type="signal peptide" evidence="4">
    <location>
        <begin position="1"/>
        <end position="26"/>
    </location>
</feature>
<reference evidence="8" key="1">
    <citation type="submission" date="2017-02" db="UniProtKB">
        <authorList>
            <consortium name="WormBaseParasite"/>
        </authorList>
    </citation>
    <scope>IDENTIFICATION</scope>
</reference>
<dbReference type="InterPro" id="IPR002018">
    <property type="entry name" value="CarbesteraseB"/>
</dbReference>
<dbReference type="SUPFAM" id="SSF53474">
    <property type="entry name" value="alpha/beta-Hydrolases"/>
    <property type="match status" value="1"/>
</dbReference>
<evidence type="ECO:0000256" key="5">
    <source>
        <dbReference type="SAM" id="Phobius"/>
    </source>
</evidence>
<sequence length="675" mass="76257">MFIKKFNISFTILLILFLFISNKIEGKSTIKSEDSLIDQLIVRQTSNGLVLGRKSIPTDESVDGYVFLGIPYAKPPVGLLRFQVPEDPEKFDTIHNGRSYGNACLWNSTVTNQKPGYTIMSEDCLQINVFTNKKCLLTPNCSVAVYIHGGAFNFDSPMILNESMIIQNFASPGRDVVFVTFQYREGIFGFANFNYKLNLSVGTNVGMFDMLQAMKWVKKEINNFGGDPNKITLTGHSSGSVSASLIYVSPKSKGLFNQALFMSGTRPNSLFVDGNQNISRIIAIEAGCAFDITNWNDINDVEGVIKCLKNVDGFNLVSYQALVETFGLRLQGPYQDFGPNSFFEKNLQELVVPDVNLMTGTVKEEQSDGLVTIESNDNGIVFVNKQKIEILCELIFTMVIVENYKKSIEACVNEYSSDLYRAKHIIDDITFFLQHLRDAKVGAKTTSKVYLYQFNYSVPTGVIDLKNDGIIKPKDSPRHSDELVYLLGLHMGTFGDKERVIAKKFSQMIVDFINKGNPNSDEVKFDVFDPSLNNYFVIDFDDNYLMPGMENNYHRRADTFWNEIMPKIEGEVAFNVLEGKAIEMTPLINELEDGIIYTPIYYPQSYYINTTMPERGEIKSLLTTSTKPIVKMPESFGTVATISMVIFGILIVVLVLSCIKKYLKHLERRKYKRFL</sequence>
<dbReference type="AlphaFoldDB" id="A0A0N5BVH9"/>